<accession>A0A562VGX1</accession>
<name>A0A562VGX1_9ACTN</name>
<dbReference type="EMBL" id="VLLL01000001">
    <property type="protein sequence ID" value="TWJ17118.1"/>
    <property type="molecule type" value="Genomic_DNA"/>
</dbReference>
<evidence type="ECO:0008006" key="4">
    <source>
        <dbReference type="Google" id="ProtNLM"/>
    </source>
</evidence>
<dbReference type="AlphaFoldDB" id="A0A562VGX1"/>
<dbReference type="Proteomes" id="UP000321617">
    <property type="component" value="Unassembled WGS sequence"/>
</dbReference>
<keyword evidence="3" id="KW-1185">Reference proteome</keyword>
<protein>
    <recommendedName>
        <fullName evidence="4">Polyketide cyclase/dehydrase/lipid transport protein</fullName>
    </recommendedName>
</protein>
<reference evidence="2 3" key="1">
    <citation type="journal article" date="2013" name="Stand. Genomic Sci.">
        <title>Genomic Encyclopedia of Type Strains, Phase I: The one thousand microbial genomes (KMG-I) project.</title>
        <authorList>
            <person name="Kyrpides N.C."/>
            <person name="Woyke T."/>
            <person name="Eisen J.A."/>
            <person name="Garrity G."/>
            <person name="Lilburn T.G."/>
            <person name="Beck B.J."/>
            <person name="Whitman W.B."/>
            <person name="Hugenholtz P."/>
            <person name="Klenk H.P."/>
        </authorList>
    </citation>
    <scope>NUCLEOTIDE SEQUENCE [LARGE SCALE GENOMIC DNA]</scope>
    <source>
        <strain evidence="2 3">DSM 45044</strain>
    </source>
</reference>
<proteinExistence type="predicted"/>
<dbReference type="RefSeq" id="WP_147131172.1">
    <property type="nucleotide sequence ID" value="NZ_BAABIJ010000009.1"/>
</dbReference>
<feature type="region of interest" description="Disordered" evidence="1">
    <location>
        <begin position="118"/>
        <end position="147"/>
    </location>
</feature>
<dbReference type="OrthoDB" id="3826327at2"/>
<gene>
    <name evidence="2" type="ORF">LX16_0034</name>
</gene>
<organism evidence="2 3">
    <name type="scientific">Stackebrandtia albiflava</name>
    <dbReference type="NCBI Taxonomy" id="406432"/>
    <lineage>
        <taxon>Bacteria</taxon>
        <taxon>Bacillati</taxon>
        <taxon>Actinomycetota</taxon>
        <taxon>Actinomycetes</taxon>
        <taxon>Glycomycetales</taxon>
        <taxon>Glycomycetaceae</taxon>
        <taxon>Stackebrandtia</taxon>
    </lineage>
</organism>
<evidence type="ECO:0000313" key="3">
    <source>
        <dbReference type="Proteomes" id="UP000321617"/>
    </source>
</evidence>
<evidence type="ECO:0000256" key="1">
    <source>
        <dbReference type="SAM" id="MobiDB-lite"/>
    </source>
</evidence>
<sequence>MPQLDLIIETYVRAEPADLAFRVADPVLRTRLWPQWRLEVAEERGVEGVRWRVTGPRVTGTTEVWVEPVGEGAVLHTFVRVDPLGRRWPSWWARWRRRRTRAHLRRVLWGLKDVTETASTAPVSPAVPGPPTGPPGSIAAPDAGYAP</sequence>
<comment type="caution">
    <text evidence="2">The sequence shown here is derived from an EMBL/GenBank/DDBJ whole genome shotgun (WGS) entry which is preliminary data.</text>
</comment>
<evidence type="ECO:0000313" key="2">
    <source>
        <dbReference type="EMBL" id="TWJ17118.1"/>
    </source>
</evidence>
<feature type="compositionally biased region" description="Pro residues" evidence="1">
    <location>
        <begin position="125"/>
        <end position="134"/>
    </location>
</feature>